<organism evidence="7 8">
    <name type="scientific">Alistipes dispar</name>
    <dbReference type="NCBI Taxonomy" id="2585119"/>
    <lineage>
        <taxon>Bacteria</taxon>
        <taxon>Pseudomonadati</taxon>
        <taxon>Bacteroidota</taxon>
        <taxon>Bacteroidia</taxon>
        <taxon>Bacteroidales</taxon>
        <taxon>Rikenellaceae</taxon>
        <taxon>Alistipes</taxon>
    </lineage>
</organism>
<keyword evidence="8" id="KW-1185">Reference proteome</keyword>
<dbReference type="InterPro" id="IPR014718">
    <property type="entry name" value="GH-type_carb-bd"/>
</dbReference>
<evidence type="ECO:0000313" key="8">
    <source>
        <dbReference type="Proteomes" id="UP000319374"/>
    </source>
</evidence>
<dbReference type="FunFam" id="3.30.2080.10:FF:000001">
    <property type="entry name" value="Alpha-1,2-mannosidase subfamily"/>
    <property type="match status" value="1"/>
</dbReference>
<dbReference type="NCBIfam" id="TIGR01180">
    <property type="entry name" value="aman2_put"/>
    <property type="match status" value="1"/>
</dbReference>
<dbReference type="Gene3D" id="3.30.2080.10">
    <property type="entry name" value="GH92 mannosidase domain"/>
    <property type="match status" value="1"/>
</dbReference>
<evidence type="ECO:0000259" key="6">
    <source>
        <dbReference type="Pfam" id="PF17678"/>
    </source>
</evidence>
<dbReference type="GO" id="GO:0006516">
    <property type="term" value="P:glycoprotein catabolic process"/>
    <property type="evidence" value="ECO:0007669"/>
    <property type="project" value="TreeGrafter"/>
</dbReference>
<dbReference type="Gene3D" id="1.20.1610.10">
    <property type="entry name" value="alpha-1,2-mannosidases domains"/>
    <property type="match status" value="1"/>
</dbReference>
<dbReference type="OrthoDB" id="9762711at2"/>
<evidence type="ECO:0000256" key="4">
    <source>
        <dbReference type="SAM" id="SignalP"/>
    </source>
</evidence>
<reference evidence="8" key="1">
    <citation type="submission" date="2019-06" db="EMBL/GenBank/DDBJ databases">
        <title>Alistipes onderdonkii subsp. vulgaris subsp. nov., Alistipes dispar sp. nov. and Alistipes communis sp. nov., isolated from human faeces, and creation of Alistipes onderdonkii subsp. onderdonkii subsp. nov.</title>
        <authorList>
            <person name="Sakamoto M."/>
            <person name="Ikeyama N."/>
            <person name="Ogata Y."/>
            <person name="Suda W."/>
            <person name="Iino T."/>
            <person name="Hattori M."/>
            <person name="Ohkuma M."/>
        </authorList>
    </citation>
    <scope>NUCLEOTIDE SEQUENCE [LARGE SCALE GENOMIC DNA]</scope>
    <source>
        <strain evidence="8">5CPEGH6</strain>
    </source>
</reference>
<feature type="signal peptide" evidence="4">
    <location>
        <begin position="1"/>
        <end position="23"/>
    </location>
</feature>
<dbReference type="GO" id="GO:0000224">
    <property type="term" value="F:peptide-N4-(N-acetyl-beta-glucosaminyl)asparagine amidase activity"/>
    <property type="evidence" value="ECO:0007669"/>
    <property type="project" value="TreeGrafter"/>
</dbReference>
<comment type="cofactor">
    <cofactor evidence="1">
        <name>Ca(2+)</name>
        <dbReference type="ChEBI" id="CHEBI:29108"/>
    </cofactor>
</comment>
<feature type="domain" description="Glycosyl hydrolase family 92 N-terminal" evidence="6">
    <location>
        <begin position="30"/>
        <end position="284"/>
    </location>
</feature>
<dbReference type="Pfam" id="PF07971">
    <property type="entry name" value="Glyco_hydro_92"/>
    <property type="match status" value="1"/>
</dbReference>
<proteinExistence type="predicted"/>
<dbReference type="GeneID" id="98673747"/>
<dbReference type="PANTHER" id="PTHR12143">
    <property type="entry name" value="PEPTIDE N-GLYCANASE PNGASE -RELATED"/>
    <property type="match status" value="1"/>
</dbReference>
<dbReference type="InterPro" id="IPR050883">
    <property type="entry name" value="PNGase"/>
</dbReference>
<dbReference type="InterPro" id="IPR012939">
    <property type="entry name" value="Glyco_hydro_92"/>
</dbReference>
<evidence type="ECO:0000313" key="7">
    <source>
        <dbReference type="EMBL" id="BBL07123.1"/>
    </source>
</evidence>
<dbReference type="Gene3D" id="1.20.1050.60">
    <property type="entry name" value="alpha-1,2-mannosidase"/>
    <property type="match status" value="1"/>
</dbReference>
<feature type="chain" id="PRO_5021279728" evidence="4">
    <location>
        <begin position="24"/>
        <end position="754"/>
    </location>
</feature>
<dbReference type="GO" id="GO:0030246">
    <property type="term" value="F:carbohydrate binding"/>
    <property type="evidence" value="ECO:0007669"/>
    <property type="project" value="InterPro"/>
</dbReference>
<dbReference type="Proteomes" id="UP000319374">
    <property type="component" value="Chromosome"/>
</dbReference>
<gene>
    <name evidence="7" type="ORF">A5CPEGH6_17610</name>
</gene>
<dbReference type="InterPro" id="IPR005887">
    <property type="entry name" value="GH92_a_mannosidase_put"/>
</dbReference>
<dbReference type="KEGG" id="ada:A5CPEGH6_17610"/>
<dbReference type="AlphaFoldDB" id="A0A4Y1X1E2"/>
<comment type="subunit">
    <text evidence="2">Monomer.</text>
</comment>
<dbReference type="InterPro" id="IPR041371">
    <property type="entry name" value="GH92_N"/>
</dbReference>
<sequence length="754" mass="84565">MRLRRTLPAAALAAAVFCAPLRAQEPVDRVDPFIGTTNFGTTNPGALCPNGMMAVVPFNVMGSDTNIYDKDARWWSTPYEYHNEFFTGFAHGALSGVGCPEMGSLLTMATTGPLTVDYKEYGTAYEDETASPGYYAVTLDKYGVRAEATATPRTSAERYTFPAGEGHILLNLGEGLTNESGATVRRVSATEIEGMKLLGTFCYNPQKVFPVYFVLRVTKTPSSSGYWKKQRPMTGVEAEWTPDNGKYKLYTEYGRELAGDDVGYWFTFDDLREGEQIEVRMGISYVSTENARRNLDAEQPAGTSFDAIRGAARTRWNDDLSRIRVEGGTAEQQTVFYTALYHALIHPNLVNDVNGEYPVMERSGETGVSEHDRYTVFSLWDTYRNVHQLLTLVYPERQLDMVRSMIGMYEEWGWMPKWELYGRETFTMEGDPAIPVIVDTWMKGLRDFDVATAYEAFLKSATTPGAQNRLRPDIDPYVERGYIPLGFYAKDLAGDTSVSHALEYYVADHALSLLADSLGHGDDARLFRDRSLGYRHYYDKEFGTLRPINDDGTFLEPFDPKAGENFTAAPGFHEGSAWNYTFFVPHDVEGLAKLMGGRRKFVDKLQMVFDEGLYDPANEPDIAYAYLFSRFPGEEWRTQREVRRLLAKYFTTAPDGIPGNDDTGTMSAWAVFSMMGFYPDCPGEPYYTLTAPVFDRVEIATERGPLVIEAERPAAGAGYIGRMTLGGKPLGKYRLSHDELLGGGRLKFELKNDK</sequence>
<name>A0A4Y1X1E2_9BACT</name>
<dbReference type="FunFam" id="1.20.1050.60:FF:000001">
    <property type="entry name" value="Putative alpha-1,2-mannosidase"/>
    <property type="match status" value="1"/>
</dbReference>
<dbReference type="EMBL" id="AP019736">
    <property type="protein sequence ID" value="BBL07123.1"/>
    <property type="molecule type" value="Genomic_DNA"/>
</dbReference>
<feature type="domain" description="Glycosyl hydrolase family 92" evidence="5">
    <location>
        <begin position="290"/>
        <end position="751"/>
    </location>
</feature>
<evidence type="ECO:0000256" key="2">
    <source>
        <dbReference type="ARBA" id="ARBA00011245"/>
    </source>
</evidence>
<dbReference type="PANTHER" id="PTHR12143:SF39">
    <property type="entry name" value="SECRETED PROTEIN"/>
    <property type="match status" value="1"/>
</dbReference>
<dbReference type="GO" id="GO:0005829">
    <property type="term" value="C:cytosol"/>
    <property type="evidence" value="ECO:0007669"/>
    <property type="project" value="TreeGrafter"/>
</dbReference>
<keyword evidence="3" id="KW-0106">Calcium</keyword>
<evidence type="ECO:0000256" key="1">
    <source>
        <dbReference type="ARBA" id="ARBA00001913"/>
    </source>
</evidence>
<dbReference type="RefSeq" id="WP_141429158.1">
    <property type="nucleotide sequence ID" value="NZ_AP019736.1"/>
</dbReference>
<accession>A0A4Y1X1E2</accession>
<dbReference type="InterPro" id="IPR008928">
    <property type="entry name" value="6-hairpin_glycosidase_sf"/>
</dbReference>
<dbReference type="GO" id="GO:0005975">
    <property type="term" value="P:carbohydrate metabolic process"/>
    <property type="evidence" value="ECO:0007669"/>
    <property type="project" value="InterPro"/>
</dbReference>
<evidence type="ECO:0000256" key="3">
    <source>
        <dbReference type="ARBA" id="ARBA00022837"/>
    </source>
</evidence>
<keyword evidence="4" id="KW-0732">Signal</keyword>
<protein>
    <submittedName>
        <fullName evidence="7">Alpha-1 2-mannosidase</fullName>
    </submittedName>
</protein>
<dbReference type="SUPFAM" id="SSF48208">
    <property type="entry name" value="Six-hairpin glycosidases"/>
    <property type="match status" value="1"/>
</dbReference>
<dbReference type="Pfam" id="PF17678">
    <property type="entry name" value="Glyco_hydro_92N"/>
    <property type="match status" value="1"/>
</dbReference>
<evidence type="ECO:0000259" key="5">
    <source>
        <dbReference type="Pfam" id="PF07971"/>
    </source>
</evidence>
<dbReference type="Gene3D" id="2.70.98.10">
    <property type="match status" value="1"/>
</dbReference>